<organism evidence="1">
    <name type="scientific">Vibrio virus vB_VspP_SBP1</name>
    <dbReference type="NCBI Taxonomy" id="2500581"/>
    <lineage>
        <taxon>Viruses</taxon>
        <taxon>Duplodnaviria</taxon>
        <taxon>Heunggongvirae</taxon>
        <taxon>Uroviricota</taxon>
        <taxon>Caudoviricetes</taxon>
        <taxon>Schitoviridae</taxon>
        <taxon>Electravirus</taxon>
        <taxon>Electravirus Sbp1</taxon>
    </lineage>
</organism>
<reference evidence="1" key="1">
    <citation type="submission" date="2018-12" db="EMBL/GenBank/DDBJ databases">
        <title>Characterization of a N4-like bacteriophage infecting a coral-derived Vibrio strain.</title>
        <authorList>
            <person name="Huang S."/>
        </authorList>
    </citation>
    <scope>NUCLEOTIDE SEQUENCE [LARGE SCALE GENOMIC DNA]</scope>
</reference>
<dbReference type="SUPFAM" id="SSF52540">
    <property type="entry name" value="P-loop containing nucleoside triphosphate hydrolases"/>
    <property type="match status" value="1"/>
</dbReference>
<gene>
    <name evidence="1" type="ORF">SBP1_gp029</name>
</gene>
<proteinExistence type="predicted"/>
<dbReference type="Proteomes" id="UP000290131">
    <property type="component" value="Segment"/>
</dbReference>
<sequence>MPVNSEQAREYVEDCLNAELVPFLKGAPGIGKSSIVKAIALVRNLLVIDVRLSQADPTDLNGFPFEKDGKATYIPFDTFPIVGDKLPVNTEMFLEKRNAEIAAGTFTKQDIQTKAKVYTDWATKAMEKCRYAGWLLFLDEFSSAPPAVQAAAYKLVLDKQVGKHDLHPDVHIVAAGNRVEDNAIANNIGTAMLSRVIHIEMESDDELWLAWAIGAGISHKIRDYVKWKGVQALNTFNPEQTEETFGCERTWEFANNLMEQWGDTVPGSKLTLLQGTIGTGLAQEFYNFLKVYKKIPDYAAIIANPKGTPVPDEPDRRFALTGVIAKNIEASTAGDAMKYIGRLPLEFQVICMKDIMKVNPGMSTNPDVAAWVKQNMNAMF</sequence>
<name>A0A3T0III7_9CAUD</name>
<accession>A0A3T0III7</accession>
<dbReference type="EMBL" id="MK301608">
    <property type="protein sequence ID" value="AZU99621.1"/>
    <property type="molecule type" value="Genomic_DNA"/>
</dbReference>
<dbReference type="Gene3D" id="3.40.50.300">
    <property type="entry name" value="P-loop containing nucleotide triphosphate hydrolases"/>
    <property type="match status" value="1"/>
</dbReference>
<evidence type="ECO:0000313" key="2">
    <source>
        <dbReference type="Proteomes" id="UP000290131"/>
    </source>
</evidence>
<protein>
    <submittedName>
        <fullName evidence="1">MoxR-like ATPase protein</fullName>
    </submittedName>
</protein>
<evidence type="ECO:0000313" key="1">
    <source>
        <dbReference type="EMBL" id="AZU99621.1"/>
    </source>
</evidence>
<dbReference type="InterPro" id="IPR027417">
    <property type="entry name" value="P-loop_NTPase"/>
</dbReference>
<keyword evidence="2" id="KW-1185">Reference proteome</keyword>